<name>A0A8D2IR91_VARKO</name>
<comment type="subcellular location">
    <subcellularLocation>
        <location evidence="1">Nucleus</location>
    </subcellularLocation>
</comment>
<feature type="domain" description="C2H2-type" evidence="10">
    <location>
        <begin position="696"/>
        <end position="723"/>
    </location>
</feature>
<keyword evidence="5" id="KW-0862">Zinc</keyword>
<feature type="domain" description="C2H2-type" evidence="10">
    <location>
        <begin position="971"/>
        <end position="998"/>
    </location>
</feature>
<feature type="domain" description="C2H2-type" evidence="10">
    <location>
        <begin position="643"/>
        <end position="670"/>
    </location>
</feature>
<feature type="domain" description="C2H2-type" evidence="10">
    <location>
        <begin position="433"/>
        <end position="460"/>
    </location>
</feature>
<dbReference type="SMART" id="SM00355">
    <property type="entry name" value="ZnF_C2H2"/>
    <property type="match status" value="15"/>
</dbReference>
<dbReference type="GO" id="GO:0008270">
    <property type="term" value="F:zinc ion binding"/>
    <property type="evidence" value="ECO:0007669"/>
    <property type="project" value="UniProtKB-KW"/>
</dbReference>
<evidence type="ECO:0000256" key="2">
    <source>
        <dbReference type="ARBA" id="ARBA00022723"/>
    </source>
</evidence>
<dbReference type="GO" id="GO:0005634">
    <property type="term" value="C:nucleus"/>
    <property type="evidence" value="ECO:0007669"/>
    <property type="project" value="UniProtKB-SubCell"/>
</dbReference>
<feature type="region of interest" description="Disordered" evidence="9">
    <location>
        <begin position="359"/>
        <end position="382"/>
    </location>
</feature>
<keyword evidence="6" id="KW-0238">DNA-binding</keyword>
<feature type="domain" description="C2H2-type" evidence="10">
    <location>
        <begin position="875"/>
        <end position="902"/>
    </location>
</feature>
<dbReference type="Proteomes" id="UP000694545">
    <property type="component" value="Unplaced"/>
</dbReference>
<feature type="domain" description="C2H2-type" evidence="10">
    <location>
        <begin position="920"/>
        <end position="947"/>
    </location>
</feature>
<dbReference type="Ensembl" id="ENSVKKT00000002422.1">
    <property type="protein sequence ID" value="ENSVKKP00000002349.1"/>
    <property type="gene ID" value="ENSVKKG00000001898.1"/>
</dbReference>
<keyword evidence="12" id="KW-1185">Reference proteome</keyword>
<feature type="compositionally biased region" description="Polar residues" evidence="9">
    <location>
        <begin position="785"/>
        <end position="799"/>
    </location>
</feature>
<feature type="domain" description="C2H2-type" evidence="10">
    <location>
        <begin position="724"/>
        <end position="751"/>
    </location>
</feature>
<feature type="domain" description="C2H2-type" evidence="10">
    <location>
        <begin position="819"/>
        <end position="846"/>
    </location>
</feature>
<evidence type="ECO:0000256" key="8">
    <source>
        <dbReference type="PROSITE-ProRule" id="PRU00042"/>
    </source>
</evidence>
<dbReference type="PANTHER" id="PTHR24376:SF243">
    <property type="entry name" value="C2H2-TYPE DOMAIN-CONTAINING PROTEIN"/>
    <property type="match status" value="1"/>
</dbReference>
<dbReference type="InterPro" id="IPR036236">
    <property type="entry name" value="Znf_C2H2_sf"/>
</dbReference>
<dbReference type="PROSITE" id="PS50157">
    <property type="entry name" value="ZINC_FINGER_C2H2_2"/>
    <property type="match status" value="13"/>
</dbReference>
<keyword evidence="7" id="KW-0539">Nucleus</keyword>
<dbReference type="InterPro" id="IPR013087">
    <property type="entry name" value="Znf_C2H2_type"/>
</dbReference>
<dbReference type="PANTHER" id="PTHR24376">
    <property type="entry name" value="ZINC FINGER PROTEIN"/>
    <property type="match status" value="1"/>
</dbReference>
<feature type="domain" description="C2H2-type" evidence="10">
    <location>
        <begin position="489"/>
        <end position="516"/>
    </location>
</feature>
<evidence type="ECO:0000256" key="5">
    <source>
        <dbReference type="ARBA" id="ARBA00022833"/>
    </source>
</evidence>
<dbReference type="SUPFAM" id="SSF57667">
    <property type="entry name" value="beta-beta-alpha zinc fingers"/>
    <property type="match status" value="7"/>
</dbReference>
<feature type="domain" description="C2H2-type" evidence="10">
    <location>
        <begin position="847"/>
        <end position="874"/>
    </location>
</feature>
<dbReference type="FunFam" id="3.30.160.60:FF:000186">
    <property type="entry name" value="Zinc finger protein 366"/>
    <property type="match status" value="1"/>
</dbReference>
<evidence type="ECO:0000259" key="10">
    <source>
        <dbReference type="PROSITE" id="PS50157"/>
    </source>
</evidence>
<feature type="compositionally biased region" description="Basic and acidic residues" evidence="9">
    <location>
        <begin position="359"/>
        <end position="375"/>
    </location>
</feature>
<feature type="domain" description="C2H2-type" evidence="10">
    <location>
        <begin position="461"/>
        <end position="488"/>
    </location>
</feature>
<evidence type="ECO:0000313" key="11">
    <source>
        <dbReference type="Ensembl" id="ENSVKKP00000002349.1"/>
    </source>
</evidence>
<dbReference type="Pfam" id="PF00096">
    <property type="entry name" value="zf-C2H2"/>
    <property type="match status" value="4"/>
</dbReference>
<dbReference type="PROSITE" id="PS00028">
    <property type="entry name" value="ZINC_FINGER_C2H2_1"/>
    <property type="match status" value="6"/>
</dbReference>
<dbReference type="GO" id="GO:0000978">
    <property type="term" value="F:RNA polymerase II cis-regulatory region sequence-specific DNA binding"/>
    <property type="evidence" value="ECO:0007669"/>
    <property type="project" value="TreeGrafter"/>
</dbReference>
<keyword evidence="2" id="KW-0479">Metal-binding</keyword>
<reference evidence="11" key="1">
    <citation type="submission" date="2025-08" db="UniProtKB">
        <authorList>
            <consortium name="Ensembl"/>
        </authorList>
    </citation>
    <scope>IDENTIFICATION</scope>
</reference>
<evidence type="ECO:0000256" key="4">
    <source>
        <dbReference type="ARBA" id="ARBA00022771"/>
    </source>
</evidence>
<dbReference type="OMA" id="THLKLHC"/>
<dbReference type="GO" id="GO:0001228">
    <property type="term" value="F:DNA-binding transcription activator activity, RNA polymerase II-specific"/>
    <property type="evidence" value="ECO:0007669"/>
    <property type="project" value="TreeGrafter"/>
</dbReference>
<evidence type="ECO:0000256" key="3">
    <source>
        <dbReference type="ARBA" id="ARBA00022737"/>
    </source>
</evidence>
<feature type="region of interest" description="Disordered" evidence="9">
    <location>
        <begin position="894"/>
        <end position="914"/>
    </location>
</feature>
<reference evidence="11" key="2">
    <citation type="submission" date="2025-09" db="UniProtKB">
        <authorList>
            <consortium name="Ensembl"/>
        </authorList>
    </citation>
    <scope>IDENTIFICATION</scope>
</reference>
<dbReference type="Pfam" id="PF13909">
    <property type="entry name" value="zf-H2C2_5"/>
    <property type="match status" value="1"/>
</dbReference>
<keyword evidence="4 8" id="KW-0863">Zinc-finger</keyword>
<dbReference type="FunFam" id="3.30.160.60:FF:000446">
    <property type="entry name" value="Zinc finger protein"/>
    <property type="match status" value="1"/>
</dbReference>
<evidence type="ECO:0000313" key="12">
    <source>
        <dbReference type="Proteomes" id="UP000694545"/>
    </source>
</evidence>
<protein>
    <recommendedName>
        <fullName evidence="10">C2H2-type domain-containing protein</fullName>
    </recommendedName>
</protein>
<organism evidence="11 12">
    <name type="scientific">Varanus komodoensis</name>
    <name type="common">Komodo dragon</name>
    <dbReference type="NCBI Taxonomy" id="61221"/>
    <lineage>
        <taxon>Eukaryota</taxon>
        <taxon>Metazoa</taxon>
        <taxon>Chordata</taxon>
        <taxon>Craniata</taxon>
        <taxon>Vertebrata</taxon>
        <taxon>Euteleostomi</taxon>
        <taxon>Lepidosauria</taxon>
        <taxon>Squamata</taxon>
        <taxon>Bifurcata</taxon>
        <taxon>Unidentata</taxon>
        <taxon>Episquamata</taxon>
        <taxon>Toxicofera</taxon>
        <taxon>Anguimorpha</taxon>
        <taxon>Paleoanguimorpha</taxon>
        <taxon>Varanoidea</taxon>
        <taxon>Varanidae</taxon>
        <taxon>Varanus</taxon>
    </lineage>
</organism>
<sequence length="1038" mass="118603">MVKSEEEEQLNGVDFKRNCGEEQINRVAESKDVGNGMPLPCENLNSVQMVSLLNALDKVKHNQNWIMSILDHKIYNGIESECVKLSQAESDHNYCKRMIPSHLNIQNKGGNHVAEELTQMVLSVDQGTELAVNKLFQETVPAPPCTHRDANAEGAAPLETGFNETGNRSWKSDGPEDNMFLGCKLEEHQDENEKCASLCSTGDCSLEDFSEDAGSATTHNCADPEPDAGGHCIPLLVADCSAEHYMQENLDASSESTECGQQLQVEQSKEELLLTYKPKINTPLISAPKMHTKTREAWKCLFCNLRHMSLVCLRKHIHATHMNKKNHKGKFCHRTYFLSTNLKRHCMFHMKMLLLRKREESKNTGESRRNKDKLAMKTSPKNQKESKYEKFFTEMKRELKPSKSFCCSVCSFASQNPKSFTHHMKKHHDGPPYQCPRCDYSSDNHSNVLKHLYWHAGYKLYKCTFCAFLSQHFSSMVKHSFLHSGAKPYWCAVCELRFTSASSLNKHVDSHSQTQQSSSLPIAWEERQNSQRKYVCKQCSKVFYTKKHLQGHWKYHSQVQNNDNTSKAICVEECEQTSHLQKTQALCDFDNRKAVSLSQSNELFMPAAECEQEDGSQEEVHPQKDYCRSNSGSEMSDVFPSTYVCDHCNIVFRKEELLRYHKGIHVQVQPSENSSKNQDYGANGRHPSCGPALRLFKCHQCSYITSAFSNLRIHFSVHTGEKPYKCQECDKSFRNSSHLKRHSLSHLQKHHKCSQCLFIGVTAEDLKFHKETCKGKGAARKRLHSSTSSCENSEKQMNMSKEKGSKSTVMSHKSHPQAYKCEHCDYTTYILGRLKCHTRIHTGERPYCCAICKKAFFTSSHLKRHMLVHENLDFLRCGSCDFSTGNWQSFKQHLASHTDKQPPPSGHSQKQPSSLPVKIFKCEECDYKTIRKGNLKIHFQIHTGEKPHKCSHCSLAFRTSSHLNRHVLTHLKCNKCMFSATSKHALQKHAQTHKKKRVKRQKKTCAVKQLTNELSVEVQSLNTIPLKGASKKYTRTKK</sequence>
<dbReference type="Gene3D" id="3.30.160.60">
    <property type="entry name" value="Classic Zinc Finger"/>
    <property type="match status" value="8"/>
</dbReference>
<dbReference type="AlphaFoldDB" id="A0A8D2IR91"/>
<keyword evidence="3" id="KW-0677">Repeat</keyword>
<feature type="domain" description="C2H2-type" evidence="10">
    <location>
        <begin position="948"/>
        <end position="970"/>
    </location>
</feature>
<proteinExistence type="predicted"/>
<accession>A0A8D2IR91</accession>
<evidence type="ECO:0000256" key="7">
    <source>
        <dbReference type="ARBA" id="ARBA00023242"/>
    </source>
</evidence>
<evidence type="ECO:0000256" key="6">
    <source>
        <dbReference type="ARBA" id="ARBA00023125"/>
    </source>
</evidence>
<feature type="region of interest" description="Disordered" evidence="9">
    <location>
        <begin position="784"/>
        <end position="808"/>
    </location>
</feature>
<evidence type="ECO:0000256" key="1">
    <source>
        <dbReference type="ARBA" id="ARBA00004123"/>
    </source>
</evidence>
<feature type="domain" description="C2H2-type" evidence="10">
    <location>
        <begin position="534"/>
        <end position="561"/>
    </location>
</feature>
<dbReference type="FunFam" id="3.30.160.60:FF:000624">
    <property type="entry name" value="zinc finger protein 697"/>
    <property type="match status" value="2"/>
</dbReference>
<evidence type="ECO:0000256" key="9">
    <source>
        <dbReference type="SAM" id="MobiDB-lite"/>
    </source>
</evidence>